<feature type="non-terminal residue" evidence="2">
    <location>
        <position position="1"/>
    </location>
</feature>
<dbReference type="EMBL" id="KV907518">
    <property type="protein sequence ID" value="OOF90490.1"/>
    <property type="molecule type" value="Genomic_DNA"/>
</dbReference>
<reference evidence="3" key="2">
    <citation type="journal article" date="2017" name="Genome Biol.">
        <title>Comparative genomics reveals high biological diversity and specific adaptations in the industrially and medically important fungal genus Aspergillus.</title>
        <authorList>
            <person name="de Vries R.P."/>
            <person name="Riley R."/>
            <person name="Wiebenga A."/>
            <person name="Aguilar-Osorio G."/>
            <person name="Amillis S."/>
            <person name="Uchima C.A."/>
            <person name="Anderluh G."/>
            <person name="Asadollahi M."/>
            <person name="Askin M."/>
            <person name="Barry K."/>
            <person name="Battaglia E."/>
            <person name="Bayram O."/>
            <person name="Benocci T."/>
            <person name="Braus-Stromeyer S.A."/>
            <person name="Caldana C."/>
            <person name="Canovas D."/>
            <person name="Cerqueira G.C."/>
            <person name="Chen F."/>
            <person name="Chen W."/>
            <person name="Choi C."/>
            <person name="Clum A."/>
            <person name="Dos Santos R.A."/>
            <person name="Damasio A.R."/>
            <person name="Diallinas G."/>
            <person name="Emri T."/>
            <person name="Fekete E."/>
            <person name="Flipphi M."/>
            <person name="Freyberg S."/>
            <person name="Gallo A."/>
            <person name="Gournas C."/>
            <person name="Habgood R."/>
            <person name="Hainaut M."/>
            <person name="Harispe M.L."/>
            <person name="Henrissat B."/>
            <person name="Hilden K.S."/>
            <person name="Hope R."/>
            <person name="Hossain A."/>
            <person name="Karabika E."/>
            <person name="Karaffa L."/>
            <person name="Karanyi Z."/>
            <person name="Krasevec N."/>
            <person name="Kuo A."/>
            <person name="Kusch H."/>
            <person name="LaButti K."/>
            <person name="Lagendijk E.L."/>
            <person name="Lapidus A."/>
            <person name="Levasseur A."/>
            <person name="Lindquist E."/>
            <person name="Lipzen A."/>
            <person name="Logrieco A.F."/>
            <person name="MacCabe A."/>
            <person name="Maekelae M.R."/>
            <person name="Malavazi I."/>
            <person name="Melin P."/>
            <person name="Meyer V."/>
            <person name="Mielnichuk N."/>
            <person name="Miskei M."/>
            <person name="Molnar A.P."/>
            <person name="Mule G."/>
            <person name="Ngan C.Y."/>
            <person name="Orejas M."/>
            <person name="Orosz E."/>
            <person name="Ouedraogo J.P."/>
            <person name="Overkamp K.M."/>
            <person name="Park H.-S."/>
            <person name="Perrone G."/>
            <person name="Piumi F."/>
            <person name="Punt P.J."/>
            <person name="Ram A.F."/>
            <person name="Ramon A."/>
            <person name="Rauscher S."/>
            <person name="Record E."/>
            <person name="Riano-Pachon D.M."/>
            <person name="Robert V."/>
            <person name="Roehrig J."/>
            <person name="Ruller R."/>
            <person name="Salamov A."/>
            <person name="Salih N.S."/>
            <person name="Samson R.A."/>
            <person name="Sandor E."/>
            <person name="Sanguinetti M."/>
            <person name="Schuetze T."/>
            <person name="Sepcic K."/>
            <person name="Shelest E."/>
            <person name="Sherlock G."/>
            <person name="Sophianopoulou V."/>
            <person name="Squina F.M."/>
            <person name="Sun H."/>
            <person name="Susca A."/>
            <person name="Todd R.B."/>
            <person name="Tsang A."/>
            <person name="Unkles S.E."/>
            <person name="van de Wiele N."/>
            <person name="van Rossen-Uffink D."/>
            <person name="Oliveira J.V."/>
            <person name="Vesth T.C."/>
            <person name="Visser J."/>
            <person name="Yu J.-H."/>
            <person name="Zhou M."/>
            <person name="Andersen M.R."/>
            <person name="Archer D.B."/>
            <person name="Baker S.E."/>
            <person name="Benoit I."/>
            <person name="Brakhage A.A."/>
            <person name="Braus G.H."/>
            <person name="Fischer R."/>
            <person name="Frisvad J.C."/>
            <person name="Goldman G.H."/>
            <person name="Houbraken J."/>
            <person name="Oakley B."/>
            <person name="Pocsi I."/>
            <person name="Scazzocchio C."/>
            <person name="Seiboth B."/>
            <person name="vanKuyk P.A."/>
            <person name="Wortman J."/>
            <person name="Dyer P.S."/>
            <person name="Grigoriev I.V."/>
        </authorList>
    </citation>
    <scope>NUCLEOTIDE SEQUENCE [LARGE SCALE GENOMIC DNA]</scope>
    <source>
        <strain evidence="3">ITEM 5010</strain>
    </source>
</reference>
<dbReference type="Proteomes" id="UP000188318">
    <property type="component" value="Unassembled WGS sequence"/>
</dbReference>
<name>A0A1R3R7N5_ASPC5</name>
<dbReference type="VEuPathDB" id="FungiDB:ASPCADRAFT_156647"/>
<dbReference type="AlphaFoldDB" id="A0A1R3R7N5"/>
<sequence>LSPNIITPAHLSSPQLTLSARPLSQPISYKRNGNCTLLSRAFTGLDPPLSGSTRQDRYLPWQHNRKEYRNIFQIARNRSTNNKVAEKITYSSNLLNTVTSFILSKAETDHVERTSSQIYNQRFAERTE</sequence>
<proteinExistence type="predicted"/>
<organism evidence="2 3">
    <name type="scientific">Aspergillus carbonarius (strain ITEM 5010)</name>
    <dbReference type="NCBI Taxonomy" id="602072"/>
    <lineage>
        <taxon>Eukaryota</taxon>
        <taxon>Fungi</taxon>
        <taxon>Dikarya</taxon>
        <taxon>Ascomycota</taxon>
        <taxon>Pezizomycotina</taxon>
        <taxon>Eurotiomycetes</taxon>
        <taxon>Eurotiomycetidae</taxon>
        <taxon>Eurotiales</taxon>
        <taxon>Aspergillaceae</taxon>
        <taxon>Aspergillus</taxon>
        <taxon>Aspergillus subgen. Circumdati</taxon>
    </lineage>
</organism>
<accession>A0A1R3R7N5</accession>
<evidence type="ECO:0000313" key="1">
    <source>
        <dbReference type="EMBL" id="OOF90490.1"/>
    </source>
</evidence>
<dbReference type="VEuPathDB" id="FungiDB:ASPCADRAFT_178959"/>
<reference evidence="2" key="1">
    <citation type="submission" date="2016-12" db="EMBL/GenBank/DDBJ databases">
        <authorList>
            <consortium name="DOE Joint Genome Institute"/>
            <person name="Riley R."/>
            <person name="Kuo A."/>
            <person name="Sun H."/>
            <person name="Pangilinan J."/>
            <person name="Culley D."/>
            <person name="Salamov A."/>
            <person name="Magnuson J."/>
            <person name="Bruno K."/>
            <person name="Henrissat B."/>
            <person name="Berka R."/>
            <person name="Tsang A."/>
            <person name="Barry K."/>
            <person name="lapidus A."/>
            <person name="Martin J."/>
            <person name="Lindquist E."/>
            <person name="Wang Z."/>
            <person name="Baker S."/>
            <person name="Grigoriev I."/>
            <person name="Nordberg H.P."/>
            <person name="Cantor M.N."/>
            <person name="Hua S.X."/>
        </authorList>
    </citation>
    <scope>NUCLEOTIDE SEQUENCE [LARGE SCALE GENOMIC DNA]</scope>
    <source>
        <strain evidence="2">ITEM 5010</strain>
    </source>
</reference>
<evidence type="ECO:0000313" key="3">
    <source>
        <dbReference type="Proteomes" id="UP000188318"/>
    </source>
</evidence>
<keyword evidence="3" id="KW-1185">Reference proteome</keyword>
<protein>
    <submittedName>
        <fullName evidence="2">Uncharacterized protein</fullName>
    </submittedName>
</protein>
<evidence type="ECO:0000313" key="2">
    <source>
        <dbReference type="EMBL" id="OOF90497.1"/>
    </source>
</evidence>
<dbReference type="EMBL" id="KV907518">
    <property type="protein sequence ID" value="OOF90497.1"/>
    <property type="molecule type" value="Genomic_DNA"/>
</dbReference>
<gene>
    <name evidence="1" type="ORF">ASPCADRAFT_156647</name>
    <name evidence="2" type="ORF">ASPCADRAFT_178959</name>
</gene>